<evidence type="ECO:0000259" key="1">
    <source>
        <dbReference type="Pfam" id="PF07728"/>
    </source>
</evidence>
<comment type="caution">
    <text evidence="2">The sequence shown here is derived from an EMBL/GenBank/DDBJ whole genome shotgun (WGS) entry which is preliminary data.</text>
</comment>
<dbReference type="InterPro" id="IPR011704">
    <property type="entry name" value="ATPase_dyneun-rel_AAA"/>
</dbReference>
<dbReference type="EMBL" id="JBHSFW010000001">
    <property type="protein sequence ID" value="MFC4617112.1"/>
    <property type="molecule type" value="Genomic_DNA"/>
</dbReference>
<dbReference type="Gene3D" id="3.40.50.300">
    <property type="entry name" value="P-loop containing nucleotide triphosphate hydrolases"/>
    <property type="match status" value="1"/>
</dbReference>
<dbReference type="Pfam" id="PF07728">
    <property type="entry name" value="AAA_5"/>
    <property type="match status" value="1"/>
</dbReference>
<dbReference type="SUPFAM" id="SSF52540">
    <property type="entry name" value="P-loop containing nucleoside triphosphate hydrolases"/>
    <property type="match status" value="1"/>
</dbReference>
<sequence length="642" mass="74553">MNNKRWDWDMVGILADDYTFYQRFGRQSIFRNHLNVIQFNLLMITKPPENFPSVDYFTAFSHDLEEWGFEDFVYLNDEERAENLRSFLDDMLIVFKPERRILQDNKIVYVATNVRVIPKTEHYQTSDVLIPLPIYSQRVYRYDFDELLNRLTLAKYLGRMDNISSDPGDTPPYIIWQDENDAFQLIGPFEQHHYAYGGFKFYETEPFKVLPFKDEWLFQSYHHGHLLYVTEGTLTAIREVMKGEEAALVRHLVSEKEMTHQKAMHVQLVRTEADLAEKAFLDRLMTITRDQGLFYEEKDLYNFHTAMKVPGLVILSGMSGTGKSRLVQAYGKALGLSDSQIAVVPVRPSWTDDGDLLGYADTLNAVYRPGDSELVNMLLEAEKDENQDRIYIICFDEMNLARVEHYFSQFLSLLEMDRPHRVLRLYNDDLAARLQNAGEYKPTVKIGDNVLFVGTVNVDESTVHFSDKVLDRANVLELKVLPYHVLKNISGHASTSISEGPISFGDYQKMKNPSQAFELTDEEIEFFWTLHEDLQRLSQKMGIGPRIIRQIDRYLKNIPNSGVFNRSEALDLQVVQRILTKIRGTEDMLAPYFGVKNGGAFSVETSRFIEHLDRFSHLSSFTETRRVAEQKMKELKENGYTL</sequence>
<dbReference type="Proteomes" id="UP001596022">
    <property type="component" value="Unassembled WGS sequence"/>
</dbReference>
<evidence type="ECO:0000313" key="2">
    <source>
        <dbReference type="EMBL" id="MFC4617112.1"/>
    </source>
</evidence>
<keyword evidence="3" id="KW-1185">Reference proteome</keyword>
<reference evidence="3" key="1">
    <citation type="journal article" date="2019" name="Int. J. Syst. Evol. Microbiol.">
        <title>The Global Catalogue of Microorganisms (GCM) 10K type strain sequencing project: providing services to taxonomists for standard genome sequencing and annotation.</title>
        <authorList>
            <consortium name="The Broad Institute Genomics Platform"/>
            <consortium name="The Broad Institute Genome Sequencing Center for Infectious Disease"/>
            <person name="Wu L."/>
            <person name="Ma J."/>
        </authorList>
    </citation>
    <scope>NUCLEOTIDE SEQUENCE [LARGE SCALE GENOMIC DNA]</scope>
    <source>
        <strain evidence="3">CGMCC 1.16306</strain>
    </source>
</reference>
<name>A0ABV9GJ66_9BACL</name>
<organism evidence="2 3">
    <name type="scientific">Camelliibacillus cellulosilyticus</name>
    <dbReference type="NCBI Taxonomy" id="2174486"/>
    <lineage>
        <taxon>Bacteria</taxon>
        <taxon>Bacillati</taxon>
        <taxon>Bacillota</taxon>
        <taxon>Bacilli</taxon>
        <taxon>Bacillales</taxon>
        <taxon>Sporolactobacillaceae</taxon>
        <taxon>Camelliibacillus</taxon>
    </lineage>
</organism>
<evidence type="ECO:0000313" key="3">
    <source>
        <dbReference type="Proteomes" id="UP001596022"/>
    </source>
</evidence>
<proteinExistence type="predicted"/>
<protein>
    <submittedName>
        <fullName evidence="2">McrB family protein</fullName>
    </submittedName>
</protein>
<dbReference type="InterPro" id="IPR027417">
    <property type="entry name" value="P-loop_NTPase"/>
</dbReference>
<dbReference type="RefSeq" id="WP_376844173.1">
    <property type="nucleotide sequence ID" value="NZ_JBHSFW010000001.1"/>
</dbReference>
<feature type="domain" description="ATPase dynein-related AAA" evidence="1">
    <location>
        <begin position="313"/>
        <end position="420"/>
    </location>
</feature>
<accession>A0ABV9GJ66</accession>
<gene>
    <name evidence="2" type="ORF">ACFO4N_00050</name>
</gene>